<keyword evidence="3" id="KW-0324">Glycolysis</keyword>
<evidence type="ECO:0000256" key="3">
    <source>
        <dbReference type="ARBA" id="ARBA00023152"/>
    </source>
</evidence>
<dbReference type="InterPro" id="IPR013078">
    <property type="entry name" value="His_Pase_superF_clade-1"/>
</dbReference>
<dbReference type="EC" id="5.4.2.11" evidence="2"/>
<dbReference type="Proteomes" id="UP000487882">
    <property type="component" value="Unassembled WGS sequence"/>
</dbReference>
<dbReference type="GO" id="GO:0006096">
    <property type="term" value="P:glycolytic process"/>
    <property type="evidence" value="ECO:0007669"/>
    <property type="project" value="UniProtKB-KW"/>
</dbReference>
<dbReference type="Gene3D" id="3.40.50.1240">
    <property type="entry name" value="Phosphoglycerate mutase-like"/>
    <property type="match status" value="1"/>
</dbReference>
<evidence type="ECO:0000256" key="6">
    <source>
        <dbReference type="PIRSR" id="PIRSR613078-2"/>
    </source>
</evidence>
<feature type="active site" description="Tele-phosphohistidine intermediate" evidence="5">
    <location>
        <position position="5"/>
    </location>
</feature>
<organism evidence="8 9">
    <name type="scientific">Bifidobacterium canis</name>
    <dbReference type="NCBI Taxonomy" id="2610880"/>
    <lineage>
        <taxon>Bacteria</taxon>
        <taxon>Bacillati</taxon>
        <taxon>Actinomycetota</taxon>
        <taxon>Actinomycetes</taxon>
        <taxon>Bifidobacteriales</taxon>
        <taxon>Bifidobacteriaceae</taxon>
        <taxon>Bifidobacterium</taxon>
    </lineage>
</organism>
<reference evidence="8 9" key="1">
    <citation type="submission" date="2019-09" db="EMBL/GenBank/DDBJ databases">
        <title>Bifidobacterium canis sp. nov., isolated from the digestive tract of German Shepherd dog puppy.</title>
        <authorList>
            <person name="Bunesova V."/>
        </authorList>
    </citation>
    <scope>NUCLEOTIDE SEQUENCE [LARGE SCALE GENOMIC DNA]</scope>
    <source>
        <strain evidence="8 9">GSD1FS</strain>
    </source>
</reference>
<dbReference type="PANTHER" id="PTHR11931">
    <property type="entry name" value="PHOSPHOGLYCERATE MUTASE"/>
    <property type="match status" value="1"/>
</dbReference>
<sequence>MLLRHGQTVWSESGQYTGRTNIPLTTVGRAQAVDAGVRLHTAFPNGFRPENIYTSDLKRAVETAELAGFSKHQETTNLEEWDYGRAEGRTREQLNDALGFEWNVWNDGPRVINSELGGTRVEMFDDGTSVTVVNGEGEPIEDAAARTREVIAQAMPALLDGQDVLLVAHAHILRILTSQWLGLPPQFGRNLHLDTAHFCVLGIYKGDHVIYNWNL</sequence>
<keyword evidence="9" id="KW-1185">Reference proteome</keyword>
<evidence type="ECO:0000256" key="1">
    <source>
        <dbReference type="ARBA" id="ARBA00006717"/>
    </source>
</evidence>
<comment type="caution">
    <text evidence="8">The sequence shown here is derived from an EMBL/GenBank/DDBJ whole genome shotgun (WGS) entry which is preliminary data.</text>
</comment>
<evidence type="ECO:0000256" key="5">
    <source>
        <dbReference type="PIRSR" id="PIRSR613078-1"/>
    </source>
</evidence>
<feature type="site" description="Transition state stabilizer" evidence="7">
    <location>
        <position position="169"/>
    </location>
</feature>
<dbReference type="SMART" id="SM00855">
    <property type="entry name" value="PGAM"/>
    <property type="match status" value="1"/>
</dbReference>
<dbReference type="AlphaFoldDB" id="A0A7K1J7V0"/>
<keyword evidence="4" id="KW-0413">Isomerase</keyword>
<dbReference type="SUPFAM" id="SSF53254">
    <property type="entry name" value="Phosphoglycerate mutase-like"/>
    <property type="match status" value="1"/>
</dbReference>
<dbReference type="GO" id="GO:0004619">
    <property type="term" value="F:phosphoglycerate mutase activity"/>
    <property type="evidence" value="ECO:0007669"/>
    <property type="project" value="UniProtKB-EC"/>
</dbReference>
<dbReference type="InterPro" id="IPR029033">
    <property type="entry name" value="His_PPase_superfam"/>
</dbReference>
<dbReference type="InterPro" id="IPR005952">
    <property type="entry name" value="Phosphogly_mut1"/>
</dbReference>
<dbReference type="EMBL" id="WNLP01000015">
    <property type="protein sequence ID" value="MUH60555.1"/>
    <property type="molecule type" value="Genomic_DNA"/>
</dbReference>
<gene>
    <name evidence="8" type="ORF">GSD1FS_1937</name>
</gene>
<proteinExistence type="inferred from homology"/>
<evidence type="ECO:0000313" key="8">
    <source>
        <dbReference type="EMBL" id="MUH60555.1"/>
    </source>
</evidence>
<evidence type="ECO:0000313" key="9">
    <source>
        <dbReference type="Proteomes" id="UP000487882"/>
    </source>
</evidence>
<comment type="similarity">
    <text evidence="1">Belongs to the phosphoglycerate mutase family. BPG-dependent PGAM subfamily.</text>
</comment>
<evidence type="ECO:0000256" key="7">
    <source>
        <dbReference type="PIRSR" id="PIRSR613078-3"/>
    </source>
</evidence>
<dbReference type="PIRSF" id="PIRSF000709">
    <property type="entry name" value="6PFK_2-Ptase"/>
    <property type="match status" value="1"/>
</dbReference>
<name>A0A7K1J7V0_9BIFI</name>
<accession>A0A7K1J7V0</accession>
<dbReference type="Pfam" id="PF00300">
    <property type="entry name" value="His_Phos_1"/>
    <property type="match status" value="1"/>
</dbReference>
<feature type="binding site" evidence="6">
    <location>
        <position position="59"/>
    </location>
    <ligand>
        <name>substrate</name>
    </ligand>
</feature>
<evidence type="ECO:0000256" key="4">
    <source>
        <dbReference type="ARBA" id="ARBA00023235"/>
    </source>
</evidence>
<feature type="binding site" evidence="6">
    <location>
        <begin position="17"/>
        <end position="18"/>
    </location>
    <ligand>
        <name>substrate</name>
    </ligand>
</feature>
<dbReference type="CDD" id="cd07067">
    <property type="entry name" value="HP_PGM_like"/>
    <property type="match status" value="1"/>
</dbReference>
<protein>
    <recommendedName>
        <fullName evidence="2">phosphoglycerate mutase (2,3-diphosphoglycerate-dependent)</fullName>
        <ecNumber evidence="2">5.4.2.11</ecNumber>
    </recommendedName>
</protein>
<evidence type="ECO:0000256" key="2">
    <source>
        <dbReference type="ARBA" id="ARBA00012028"/>
    </source>
</evidence>
<feature type="active site" description="Proton donor/acceptor" evidence="5">
    <location>
        <position position="80"/>
    </location>
</feature>
<feature type="binding site" evidence="6">
    <location>
        <begin position="80"/>
        <end position="83"/>
    </location>
    <ligand>
        <name>substrate</name>
    </ligand>
</feature>